<protein>
    <submittedName>
        <fullName evidence="5">Polysaccharide deacetylase</fullName>
    </submittedName>
</protein>
<dbReference type="Gene3D" id="3.20.20.370">
    <property type="entry name" value="Glycoside hydrolase/deacetylase"/>
    <property type="match status" value="1"/>
</dbReference>
<name>A0A1M7K004_9FIRM</name>
<dbReference type="PANTHER" id="PTHR34216:SF3">
    <property type="entry name" value="POLY-BETA-1,6-N-ACETYL-D-GLUCOSAMINE N-DEACETYLASE"/>
    <property type="match status" value="1"/>
</dbReference>
<feature type="compositionally biased region" description="Polar residues" evidence="3">
    <location>
        <begin position="18"/>
        <end position="27"/>
    </location>
</feature>
<dbReference type="PANTHER" id="PTHR34216">
    <property type="match status" value="1"/>
</dbReference>
<comment type="subcellular location">
    <subcellularLocation>
        <location evidence="1">Secreted</location>
    </subcellularLocation>
</comment>
<evidence type="ECO:0000256" key="3">
    <source>
        <dbReference type="SAM" id="MobiDB-lite"/>
    </source>
</evidence>
<evidence type="ECO:0000313" key="5">
    <source>
        <dbReference type="EMBL" id="SHM58147.1"/>
    </source>
</evidence>
<dbReference type="InterPro" id="IPR011330">
    <property type="entry name" value="Glyco_hydro/deAcase_b/a-brl"/>
</dbReference>
<dbReference type="GO" id="GO:0016810">
    <property type="term" value="F:hydrolase activity, acting on carbon-nitrogen (but not peptide) bonds"/>
    <property type="evidence" value="ECO:0007669"/>
    <property type="project" value="InterPro"/>
</dbReference>
<reference evidence="5 6" key="1">
    <citation type="submission" date="2016-11" db="EMBL/GenBank/DDBJ databases">
        <authorList>
            <person name="Jaros S."/>
            <person name="Januszkiewicz K."/>
            <person name="Wedrychowicz H."/>
        </authorList>
    </citation>
    <scope>NUCLEOTIDE SEQUENCE [LARGE SCALE GENOMIC DNA]</scope>
    <source>
        <strain evidence="5 6">DSM 15930</strain>
    </source>
</reference>
<gene>
    <name evidence="5" type="ORF">SAMN02746066_02492</name>
</gene>
<evidence type="ECO:0000256" key="2">
    <source>
        <dbReference type="ARBA" id="ARBA00022729"/>
    </source>
</evidence>
<keyword evidence="2" id="KW-0732">Signal</keyword>
<dbReference type="Proteomes" id="UP000184038">
    <property type="component" value="Unassembled WGS sequence"/>
</dbReference>
<organism evidence="5 6">
    <name type="scientific">Anaerosporobacter mobilis DSM 15930</name>
    <dbReference type="NCBI Taxonomy" id="1120996"/>
    <lineage>
        <taxon>Bacteria</taxon>
        <taxon>Bacillati</taxon>
        <taxon>Bacillota</taxon>
        <taxon>Clostridia</taxon>
        <taxon>Lachnospirales</taxon>
        <taxon>Lachnospiraceae</taxon>
        <taxon>Anaerosporobacter</taxon>
    </lineage>
</organism>
<keyword evidence="6" id="KW-1185">Reference proteome</keyword>
<proteinExistence type="predicted"/>
<sequence length="391" mass="44937">MILCLVCMSVGGCKKESGNQSIVQDNEQVGGLKEEQSQQNQQSQPDEEKTKDESDDIKTEEETINSEAAEDKDVAGVEYEEYRGEIPHIFIHTLIAYPELKDKNGLMRYDSDCINVQEFKNLLEELYKNGYSLIDINETYYEDSDGKMKLAESVQVPKGRKPLIFSVDDVVYDVKKRGNGMVDFLTVNKDNQIVSGTYQKDGSVVYSDDNEFVPILEKFIEKHPDFSSQGARMTLCMTGFTGVFGYRTDADYEGDRDAEIVKAKKVTKRLKELGYSFASHSYGHYDVTKHTVQSLKKDLQRFQDEVIPIIGETKIFVYPYGKLVKPKEEKYELLRDYGYRVFCSVSNFFYRRDYEEGHSIYMTRVSIDGYSLRNYKTVLAPVVDVDKVIDR</sequence>
<dbReference type="InterPro" id="IPR002509">
    <property type="entry name" value="NODB_dom"/>
</dbReference>
<dbReference type="AlphaFoldDB" id="A0A1M7K004"/>
<evidence type="ECO:0000259" key="4">
    <source>
        <dbReference type="Pfam" id="PF01522"/>
    </source>
</evidence>
<dbReference type="InterPro" id="IPR051398">
    <property type="entry name" value="Polysacch_Deacetylase"/>
</dbReference>
<accession>A0A1M7K004</accession>
<dbReference type="SUPFAM" id="SSF88713">
    <property type="entry name" value="Glycoside hydrolase/deacetylase"/>
    <property type="match status" value="1"/>
</dbReference>
<feature type="domain" description="NodB homology" evidence="4">
    <location>
        <begin position="260"/>
        <end position="341"/>
    </location>
</feature>
<evidence type="ECO:0000256" key="1">
    <source>
        <dbReference type="ARBA" id="ARBA00004613"/>
    </source>
</evidence>
<dbReference type="EMBL" id="FRCP01000012">
    <property type="protein sequence ID" value="SHM58147.1"/>
    <property type="molecule type" value="Genomic_DNA"/>
</dbReference>
<evidence type="ECO:0000313" key="6">
    <source>
        <dbReference type="Proteomes" id="UP000184038"/>
    </source>
</evidence>
<feature type="compositionally biased region" description="Basic and acidic residues" evidence="3">
    <location>
        <begin position="46"/>
        <end position="61"/>
    </location>
</feature>
<feature type="region of interest" description="Disordered" evidence="3">
    <location>
        <begin position="15"/>
        <end position="72"/>
    </location>
</feature>
<dbReference type="STRING" id="1120996.SAMN02746066_02492"/>
<dbReference type="Pfam" id="PF01522">
    <property type="entry name" value="Polysacc_deac_1"/>
    <property type="match status" value="1"/>
</dbReference>
<dbReference type="GO" id="GO:0005975">
    <property type="term" value="P:carbohydrate metabolic process"/>
    <property type="evidence" value="ECO:0007669"/>
    <property type="project" value="InterPro"/>
</dbReference>
<dbReference type="GO" id="GO:0005576">
    <property type="term" value="C:extracellular region"/>
    <property type="evidence" value="ECO:0007669"/>
    <property type="project" value="UniProtKB-SubCell"/>
</dbReference>